<dbReference type="EMBL" id="JAPFFF010000008">
    <property type="protein sequence ID" value="KAK8883906.1"/>
    <property type="molecule type" value="Genomic_DNA"/>
</dbReference>
<name>A0ABR2JYV2_9EUKA</name>
<gene>
    <name evidence="2" type="ORF">M9Y10_043008</name>
</gene>
<protein>
    <recommendedName>
        <fullName evidence="1">BACK domain-containing protein</fullName>
    </recommendedName>
</protein>
<dbReference type="InterPro" id="IPR011705">
    <property type="entry name" value="BACK"/>
</dbReference>
<proteinExistence type="predicted"/>
<evidence type="ECO:0000313" key="3">
    <source>
        <dbReference type="Proteomes" id="UP001470230"/>
    </source>
</evidence>
<keyword evidence="3" id="KW-1185">Reference proteome</keyword>
<dbReference type="Pfam" id="PF07707">
    <property type="entry name" value="BACK"/>
    <property type="match status" value="1"/>
</dbReference>
<sequence length="375" mass="43600">MEDIQAIFSLSIRNINQTLKTLSYQTDFTFVFNDHEFHTYKIIADILSPAIAQIHRTDPTYDTFIFKNIDSNIGFFDFNKIICLVDDPKYSISTKEELQMFKEIFFELQNEDVFKILSSLQCQITIKNVFQRIQLKLSMNSNVDISEETEFIAKNFFDVCKTDEIKSLPLGIIENILFNDNLVLLNEDELFNFITSYSLEKSILEETSKNNNNDLILQFSQIGVDFDDFNFHLNFSSKVDQDQNLSDVLIDKNIFDNCFVTLLDSVFISNLSNNALSVFLGLYNFHEMTSIVWEKVAMKILNVPVNFQNKQKIRYSCAKSVKEEKNKKYLPPSNFGSGIEFFDPLSQTNSQNDLIDEIFSIPNNRNSNRFEFTNI</sequence>
<organism evidence="2 3">
    <name type="scientific">Tritrichomonas musculus</name>
    <dbReference type="NCBI Taxonomy" id="1915356"/>
    <lineage>
        <taxon>Eukaryota</taxon>
        <taxon>Metamonada</taxon>
        <taxon>Parabasalia</taxon>
        <taxon>Tritrichomonadida</taxon>
        <taxon>Tritrichomonadidae</taxon>
        <taxon>Tritrichomonas</taxon>
    </lineage>
</organism>
<reference evidence="2 3" key="1">
    <citation type="submission" date="2024-04" db="EMBL/GenBank/DDBJ databases">
        <title>Tritrichomonas musculus Genome.</title>
        <authorList>
            <person name="Alves-Ferreira E."/>
            <person name="Grigg M."/>
            <person name="Lorenzi H."/>
            <person name="Galac M."/>
        </authorList>
    </citation>
    <scope>NUCLEOTIDE SEQUENCE [LARGE SCALE GENOMIC DNA]</scope>
    <source>
        <strain evidence="2 3">EAF2021</strain>
    </source>
</reference>
<dbReference type="Gene3D" id="1.25.40.420">
    <property type="match status" value="1"/>
</dbReference>
<dbReference type="Proteomes" id="UP001470230">
    <property type="component" value="Unassembled WGS sequence"/>
</dbReference>
<accession>A0ABR2JYV2</accession>
<feature type="domain" description="BACK" evidence="1">
    <location>
        <begin position="149"/>
        <end position="197"/>
    </location>
</feature>
<comment type="caution">
    <text evidence="2">The sequence shown here is derived from an EMBL/GenBank/DDBJ whole genome shotgun (WGS) entry which is preliminary data.</text>
</comment>
<evidence type="ECO:0000313" key="2">
    <source>
        <dbReference type="EMBL" id="KAK8883906.1"/>
    </source>
</evidence>
<evidence type="ECO:0000259" key="1">
    <source>
        <dbReference type="Pfam" id="PF07707"/>
    </source>
</evidence>